<evidence type="ECO:0000313" key="3">
    <source>
        <dbReference type="EMBL" id="MBG9979162.1"/>
    </source>
</evidence>
<accession>A0ABS0LM48</accession>
<dbReference type="Gene3D" id="1.10.443.10">
    <property type="entry name" value="Intergrase catalytic core"/>
    <property type="match status" value="1"/>
</dbReference>
<evidence type="ECO:0000313" key="4">
    <source>
        <dbReference type="Proteomes" id="UP000823401"/>
    </source>
</evidence>
<evidence type="ECO:0000256" key="1">
    <source>
        <dbReference type="ARBA" id="ARBA00023172"/>
    </source>
</evidence>
<feature type="domain" description="Tyr recombinase" evidence="2">
    <location>
        <begin position="1"/>
        <end position="74"/>
    </location>
</feature>
<dbReference type="InterPro" id="IPR011010">
    <property type="entry name" value="DNA_brk_join_enz"/>
</dbReference>
<dbReference type="InterPro" id="IPR013762">
    <property type="entry name" value="Integrase-like_cat_sf"/>
</dbReference>
<proteinExistence type="predicted"/>
<protein>
    <submittedName>
        <fullName evidence="3">Tyrosine-type recombinase/integrase</fullName>
    </submittedName>
</protein>
<gene>
    <name evidence="3" type="ORF">HYQ42_10265</name>
</gene>
<evidence type="ECO:0000259" key="2">
    <source>
        <dbReference type="PROSITE" id="PS51898"/>
    </source>
</evidence>
<sequence length="74" mass="8847">MNKAENNIEIDNISGFVFINSYGNCMRRDNLYRALKRLITEFNKEQLKIKSNFQLTYFTCHVLRHTFATRLVEN</sequence>
<dbReference type="Pfam" id="PF00589">
    <property type="entry name" value="Phage_integrase"/>
    <property type="match status" value="1"/>
</dbReference>
<keyword evidence="4" id="KW-1185">Reference proteome</keyword>
<organism evidence="3 4">
    <name type="scientific">Ruoffia tabacinasalis</name>
    <dbReference type="NCBI Taxonomy" id="87458"/>
    <lineage>
        <taxon>Bacteria</taxon>
        <taxon>Bacillati</taxon>
        <taxon>Bacillota</taxon>
        <taxon>Bacilli</taxon>
        <taxon>Lactobacillales</taxon>
        <taxon>Aerococcaceae</taxon>
        <taxon>Ruoffia</taxon>
    </lineage>
</organism>
<dbReference type="EMBL" id="JACCEL010000031">
    <property type="protein sequence ID" value="MBG9979162.1"/>
    <property type="molecule type" value="Genomic_DNA"/>
</dbReference>
<keyword evidence="1" id="KW-0233">DNA recombination</keyword>
<dbReference type="Proteomes" id="UP000823401">
    <property type="component" value="Unassembled WGS sequence"/>
</dbReference>
<dbReference type="InterPro" id="IPR002104">
    <property type="entry name" value="Integrase_catalytic"/>
</dbReference>
<dbReference type="PROSITE" id="PS51898">
    <property type="entry name" value="TYR_RECOMBINASE"/>
    <property type="match status" value="1"/>
</dbReference>
<comment type="caution">
    <text evidence="3">The sequence shown here is derived from an EMBL/GenBank/DDBJ whole genome shotgun (WGS) entry which is preliminary data.</text>
</comment>
<dbReference type="SUPFAM" id="SSF56349">
    <property type="entry name" value="DNA breaking-rejoining enzymes"/>
    <property type="match status" value="1"/>
</dbReference>
<name>A0ABS0LM48_9LACT</name>
<reference evidence="3 4" key="1">
    <citation type="submission" date="2020-07" db="EMBL/GenBank/DDBJ databases">
        <title>Facklamia lactis sp. nov., isolated from raw milk.</title>
        <authorList>
            <person name="Doll E.V."/>
            <person name="Huptas C."/>
            <person name="Staib L."/>
            <person name="Wenning M."/>
            <person name="Scherer S."/>
        </authorList>
    </citation>
    <scope>NUCLEOTIDE SEQUENCE [LARGE SCALE GENOMIC DNA]</scope>
    <source>
        <strain evidence="3 4">DSM 104272</strain>
    </source>
</reference>